<comment type="similarity">
    <text evidence="1 7">Belongs to the HAM1 NTPase family.</text>
</comment>
<evidence type="ECO:0000313" key="9">
    <source>
        <dbReference type="Proteomes" id="UP000239785"/>
    </source>
</evidence>
<dbReference type="GO" id="GO:0046872">
    <property type="term" value="F:metal ion binding"/>
    <property type="evidence" value="ECO:0007669"/>
    <property type="project" value="UniProtKB-KW"/>
</dbReference>
<comment type="subunit">
    <text evidence="7">Homodimer.</text>
</comment>
<protein>
    <recommendedName>
        <fullName evidence="7">dITP/XTP pyrophosphatase</fullName>
        <ecNumber evidence="7">3.6.1.66</ecNumber>
    </recommendedName>
    <alternativeName>
        <fullName evidence="7">Non-canonical purine NTP pyrophosphatase</fullName>
    </alternativeName>
    <alternativeName>
        <fullName evidence="7">Non-standard purine NTP pyrophosphatase</fullName>
    </alternativeName>
    <alternativeName>
        <fullName evidence="7">Nucleoside-triphosphate diphosphatase</fullName>
    </alternativeName>
    <alternativeName>
        <fullName evidence="7">Nucleoside-triphosphate pyrophosphatase</fullName>
        <shortName evidence="7">NTPase</shortName>
    </alternativeName>
</protein>
<dbReference type="GO" id="GO:0009146">
    <property type="term" value="P:purine nucleoside triphosphate catabolic process"/>
    <property type="evidence" value="ECO:0007669"/>
    <property type="project" value="UniProtKB-UniRule"/>
</dbReference>
<dbReference type="EC" id="3.6.1.66" evidence="7"/>
<evidence type="ECO:0000256" key="6">
    <source>
        <dbReference type="ARBA" id="ARBA00023080"/>
    </source>
</evidence>
<dbReference type="Gene3D" id="3.90.950.10">
    <property type="match status" value="1"/>
</dbReference>
<accession>A0A2S5RGN8</accession>
<dbReference type="Proteomes" id="UP000239785">
    <property type="component" value="Unassembled WGS sequence"/>
</dbReference>
<feature type="active site" description="Proton acceptor" evidence="7">
    <location>
        <position position="70"/>
    </location>
</feature>
<dbReference type="GO" id="GO:0000166">
    <property type="term" value="F:nucleotide binding"/>
    <property type="evidence" value="ECO:0007669"/>
    <property type="project" value="UniProtKB-KW"/>
</dbReference>
<feature type="binding site" evidence="7">
    <location>
        <position position="41"/>
    </location>
    <ligand>
        <name>Mg(2+)</name>
        <dbReference type="ChEBI" id="CHEBI:18420"/>
    </ligand>
</feature>
<keyword evidence="4 7" id="KW-0378">Hydrolase</keyword>
<evidence type="ECO:0000256" key="3">
    <source>
        <dbReference type="ARBA" id="ARBA00022741"/>
    </source>
</evidence>
<evidence type="ECO:0000256" key="7">
    <source>
        <dbReference type="HAMAP-Rule" id="MF_01405"/>
    </source>
</evidence>
<dbReference type="PANTHER" id="PTHR11067:SF9">
    <property type="entry name" value="INOSINE TRIPHOSPHATE PYROPHOSPHATASE"/>
    <property type="match status" value="1"/>
</dbReference>
<keyword evidence="9" id="KW-1185">Reference proteome</keyword>
<reference evidence="8 9" key="1">
    <citation type="submission" date="2017-11" db="EMBL/GenBank/DDBJ databases">
        <title>Genome sequence of Mesoplasma corruscae ELCA-2 (ATCC 49579).</title>
        <authorList>
            <person name="Lo W.-S."/>
            <person name="Kuo C.-H."/>
        </authorList>
    </citation>
    <scope>NUCLEOTIDE SEQUENCE [LARGE SCALE GENOMIC DNA]</scope>
    <source>
        <strain evidence="8 9">ELCA-2</strain>
    </source>
</reference>
<feature type="binding site" evidence="7">
    <location>
        <position position="70"/>
    </location>
    <ligand>
        <name>Mg(2+)</name>
        <dbReference type="ChEBI" id="CHEBI:18420"/>
    </ligand>
</feature>
<evidence type="ECO:0000256" key="5">
    <source>
        <dbReference type="ARBA" id="ARBA00022842"/>
    </source>
</evidence>
<dbReference type="PANTHER" id="PTHR11067">
    <property type="entry name" value="INOSINE TRIPHOSPHATE PYROPHOSPHATASE/HAM1 PROTEIN"/>
    <property type="match status" value="1"/>
</dbReference>
<evidence type="ECO:0000313" key="8">
    <source>
        <dbReference type="EMBL" id="PPE06285.1"/>
    </source>
</evidence>
<dbReference type="InterPro" id="IPR002637">
    <property type="entry name" value="RdgB/HAM1"/>
</dbReference>
<comment type="catalytic activity">
    <reaction evidence="7">
        <text>ITP + H2O = IMP + diphosphate + H(+)</text>
        <dbReference type="Rhea" id="RHEA:29399"/>
        <dbReference type="ChEBI" id="CHEBI:15377"/>
        <dbReference type="ChEBI" id="CHEBI:15378"/>
        <dbReference type="ChEBI" id="CHEBI:33019"/>
        <dbReference type="ChEBI" id="CHEBI:58053"/>
        <dbReference type="ChEBI" id="CHEBI:61402"/>
        <dbReference type="EC" id="3.6.1.66"/>
    </reaction>
</comment>
<evidence type="ECO:0000256" key="4">
    <source>
        <dbReference type="ARBA" id="ARBA00022801"/>
    </source>
</evidence>
<dbReference type="CDD" id="cd00515">
    <property type="entry name" value="HAM1"/>
    <property type="match status" value="1"/>
</dbReference>
<dbReference type="AlphaFoldDB" id="A0A2S5RGN8"/>
<feature type="binding site" evidence="7">
    <location>
        <position position="179"/>
    </location>
    <ligand>
        <name>substrate</name>
    </ligand>
</feature>
<dbReference type="SUPFAM" id="SSF52972">
    <property type="entry name" value="ITPase-like"/>
    <property type="match status" value="1"/>
</dbReference>
<feature type="binding site" evidence="7">
    <location>
        <begin position="10"/>
        <end position="15"/>
    </location>
    <ligand>
        <name>substrate</name>
    </ligand>
</feature>
<feature type="binding site" evidence="7">
    <location>
        <begin position="156"/>
        <end position="159"/>
    </location>
    <ligand>
        <name>substrate</name>
    </ligand>
</feature>
<dbReference type="GO" id="GO:0009117">
    <property type="term" value="P:nucleotide metabolic process"/>
    <property type="evidence" value="ECO:0007669"/>
    <property type="project" value="UniProtKB-KW"/>
</dbReference>
<sequence>MNKKTLWFASSNKGKIKDIKSLLGLFDIKFLDELPDYVEPEENGDTFEANAIIKAKSLSEVVDGWVISDDSGFCVDALNGFPGVLSKRWAYPVSDDEKLCELLLAKIKKETNMSNLKANFTTCLVLYNHTLNKQYIFTGLCEGQLGDKIIKGNDTFAYDWIFKPDQFNVYFAELSSELKRKISARGIAVKKLIDFIESKEFEYEY</sequence>
<dbReference type="GO" id="GO:0035870">
    <property type="term" value="F:dITP diphosphatase activity"/>
    <property type="evidence" value="ECO:0007669"/>
    <property type="project" value="UniProtKB-UniRule"/>
</dbReference>
<organism evidence="8 9">
    <name type="scientific">Mesoplasma corruscae</name>
    <dbReference type="NCBI Taxonomy" id="216874"/>
    <lineage>
        <taxon>Bacteria</taxon>
        <taxon>Bacillati</taxon>
        <taxon>Mycoplasmatota</taxon>
        <taxon>Mollicutes</taxon>
        <taxon>Entomoplasmatales</taxon>
        <taxon>Entomoplasmataceae</taxon>
        <taxon>Mesoplasma</taxon>
    </lineage>
</organism>
<evidence type="ECO:0000256" key="1">
    <source>
        <dbReference type="ARBA" id="ARBA00008023"/>
    </source>
</evidence>
<comment type="catalytic activity">
    <reaction evidence="7">
        <text>XTP + H2O = XMP + diphosphate + H(+)</text>
        <dbReference type="Rhea" id="RHEA:28610"/>
        <dbReference type="ChEBI" id="CHEBI:15377"/>
        <dbReference type="ChEBI" id="CHEBI:15378"/>
        <dbReference type="ChEBI" id="CHEBI:33019"/>
        <dbReference type="ChEBI" id="CHEBI:57464"/>
        <dbReference type="ChEBI" id="CHEBI:61314"/>
        <dbReference type="EC" id="3.6.1.66"/>
    </reaction>
</comment>
<feature type="binding site" evidence="7">
    <location>
        <position position="71"/>
    </location>
    <ligand>
        <name>substrate</name>
    </ligand>
</feature>
<dbReference type="Pfam" id="PF01725">
    <property type="entry name" value="Ham1p_like"/>
    <property type="match status" value="1"/>
</dbReference>
<keyword evidence="2 7" id="KW-0479">Metal-binding</keyword>
<gene>
    <name evidence="8" type="primary">rdgB</name>
    <name evidence="8" type="ORF">MCORR_v1c05900</name>
</gene>
<dbReference type="GO" id="GO:0017111">
    <property type="term" value="F:ribonucleoside triphosphate phosphatase activity"/>
    <property type="evidence" value="ECO:0007669"/>
    <property type="project" value="InterPro"/>
</dbReference>
<comment type="catalytic activity">
    <reaction evidence="7">
        <text>dITP + H2O = dIMP + diphosphate + H(+)</text>
        <dbReference type="Rhea" id="RHEA:28342"/>
        <dbReference type="ChEBI" id="CHEBI:15377"/>
        <dbReference type="ChEBI" id="CHEBI:15378"/>
        <dbReference type="ChEBI" id="CHEBI:33019"/>
        <dbReference type="ChEBI" id="CHEBI:61194"/>
        <dbReference type="ChEBI" id="CHEBI:61382"/>
        <dbReference type="EC" id="3.6.1.66"/>
    </reaction>
</comment>
<keyword evidence="3 7" id="KW-0547">Nucleotide-binding</keyword>
<dbReference type="InterPro" id="IPR029001">
    <property type="entry name" value="ITPase-like_fam"/>
</dbReference>
<dbReference type="GO" id="GO:0036222">
    <property type="term" value="F:XTP diphosphatase activity"/>
    <property type="evidence" value="ECO:0007669"/>
    <property type="project" value="UniProtKB-UniRule"/>
</dbReference>
<comment type="caution">
    <text evidence="8">The sequence shown here is derived from an EMBL/GenBank/DDBJ whole genome shotgun (WGS) entry which is preliminary data.</text>
</comment>
<comment type="function">
    <text evidence="7">Pyrophosphatase that catalyzes the hydrolysis of nucleoside triphosphates to their monophosphate derivatives, with a high preference for the non-canonical purine nucleotides XTP (xanthosine triphosphate), dITP (deoxyinosine triphosphate) and ITP. Seems to function as a house-cleaning enzyme that removes non-canonical purine nucleotides from the nucleotide pool, thus preventing their incorporation into DNA/RNA and avoiding chromosomal lesions.</text>
</comment>
<dbReference type="RefSeq" id="WP_104205661.1">
    <property type="nucleotide sequence ID" value="NZ_PHNF01000002.1"/>
</dbReference>
<comment type="cofactor">
    <cofactor evidence="7">
        <name>Mg(2+)</name>
        <dbReference type="ChEBI" id="CHEBI:18420"/>
    </cofactor>
    <text evidence="7">Binds 1 Mg(2+) ion per subunit.</text>
</comment>
<keyword evidence="6 7" id="KW-0546">Nucleotide metabolism</keyword>
<dbReference type="EMBL" id="PHNF01000002">
    <property type="protein sequence ID" value="PPE06285.1"/>
    <property type="molecule type" value="Genomic_DNA"/>
</dbReference>
<dbReference type="OrthoDB" id="9807456at2"/>
<dbReference type="HAMAP" id="MF_01405">
    <property type="entry name" value="Non_canon_purine_NTPase"/>
    <property type="match status" value="1"/>
</dbReference>
<evidence type="ECO:0000256" key="2">
    <source>
        <dbReference type="ARBA" id="ARBA00022723"/>
    </source>
</evidence>
<dbReference type="InterPro" id="IPR020922">
    <property type="entry name" value="dITP/XTP_pyrophosphatase"/>
</dbReference>
<keyword evidence="5 7" id="KW-0460">Magnesium</keyword>
<comment type="caution">
    <text evidence="7">Lacks conserved residue(s) required for the propagation of feature annotation.</text>
</comment>
<name>A0A2S5RGN8_9MOLU</name>
<proteinExistence type="inferred from homology"/>
<dbReference type="GO" id="GO:0005829">
    <property type="term" value="C:cytosol"/>
    <property type="evidence" value="ECO:0007669"/>
    <property type="project" value="TreeGrafter"/>
</dbReference>
<dbReference type="GO" id="GO:0036220">
    <property type="term" value="F:ITP diphosphatase activity"/>
    <property type="evidence" value="ECO:0007669"/>
    <property type="project" value="UniProtKB-UniRule"/>
</dbReference>